<sequence>MLNCYEIDADKLNITAESKLEYDTGEIGLRLKDIIKVQAVKGGEIAIVEHKELLDEWFPDTGCHIFISHSHKDKGLAIAIANKLFKKYGIRSFIDSEFWGFVDKAIYEINSDHSRSTGNEKYLDYDKCMRVASNFYLILSNALTDGIYHSDSFWFVNSGNAFDAVNESSEGTYSPWLYTELNYTKTVALSPHPKRPALILESAGLESNDNNGWIIKSASRNFSVRFSPEKSHLTKVSSESIENVLYDPKGFAQANDEQIFNNLDRIYTIFN</sequence>
<evidence type="ECO:0000313" key="2">
    <source>
        <dbReference type="Proteomes" id="UP001296720"/>
    </source>
</evidence>
<dbReference type="RefSeq" id="WP_193355311.1">
    <property type="nucleotide sequence ID" value="NZ_JADBRO010000020.1"/>
</dbReference>
<accession>A0ABR9QAG5</accession>
<name>A0ABR9QAG5_9ENTR</name>
<organism evidence="1 2">
    <name type="scientific">Enterobacter pasteurii</name>
    <dbReference type="NCBI Taxonomy" id="3029761"/>
    <lineage>
        <taxon>Bacteria</taxon>
        <taxon>Pseudomonadati</taxon>
        <taxon>Pseudomonadota</taxon>
        <taxon>Gammaproteobacteria</taxon>
        <taxon>Enterobacterales</taxon>
        <taxon>Enterobacteriaceae</taxon>
        <taxon>Enterobacter</taxon>
        <taxon>Enterobacter cloacae complex</taxon>
    </lineage>
</organism>
<comment type="caution">
    <text evidence="1">The sequence shown here is derived from an EMBL/GenBank/DDBJ whole genome shotgun (WGS) entry which is preliminary data.</text>
</comment>
<gene>
    <name evidence="1" type="ORF">IM311_17355</name>
</gene>
<evidence type="ECO:0000313" key="1">
    <source>
        <dbReference type="EMBL" id="MBE4855831.1"/>
    </source>
</evidence>
<protein>
    <submittedName>
        <fullName evidence="1">Toll/interleukin-1 receptor domain-containing protein</fullName>
    </submittedName>
</protein>
<keyword evidence="2" id="KW-1185">Reference proteome</keyword>
<dbReference type="Proteomes" id="UP001296720">
    <property type="component" value="Unassembled WGS sequence"/>
</dbReference>
<reference evidence="1 2" key="1">
    <citation type="submission" date="2020-10" db="EMBL/GenBank/DDBJ databases">
        <title>High risk of septic shock deaths with Enterobacter bugandensis among Enterobacter cloacae complex isolates that physiologically colonize newborns in neonatal intensive care unit bis.</title>
        <authorList>
            <person name="Girlich D."/>
            <person name="Ouzani S."/>
            <person name="Emeraud C."/>
            <person name="Bonnin R.A."/>
            <person name="Gauthier L."/>
            <person name="Le Sache N."/>
            <person name="Mokhtari M."/>
            <person name="Langlois I."/>
            <person name="Begasse C."/>
            <person name="Arangia N."/>
            <person name="Fournier S."/>
            <person name="Fortineau N."/>
            <person name="Naas T."/>
            <person name="Dortet L."/>
        </authorList>
    </citation>
    <scope>NUCLEOTIDE SEQUENCE [LARGE SCALE GENOMIC DNA]</scope>
    <source>
        <strain evidence="1 2">P40RS</strain>
    </source>
</reference>
<dbReference type="EMBL" id="JADBRO010000020">
    <property type="protein sequence ID" value="MBE4855831.1"/>
    <property type="molecule type" value="Genomic_DNA"/>
</dbReference>
<proteinExistence type="predicted"/>
<keyword evidence="1" id="KW-0675">Receptor</keyword>